<dbReference type="PATRIC" id="fig|45073.5.peg.1028"/>
<organism evidence="1 2">
    <name type="scientific">Legionella quinlivanii</name>
    <dbReference type="NCBI Taxonomy" id="45073"/>
    <lineage>
        <taxon>Bacteria</taxon>
        <taxon>Pseudomonadati</taxon>
        <taxon>Pseudomonadota</taxon>
        <taxon>Gammaproteobacteria</taxon>
        <taxon>Legionellales</taxon>
        <taxon>Legionellaceae</taxon>
        <taxon>Legionella</taxon>
    </lineage>
</organism>
<dbReference type="OrthoDB" id="5650953at2"/>
<proteinExistence type="predicted"/>
<evidence type="ECO:0000313" key="2">
    <source>
        <dbReference type="Proteomes" id="UP000054618"/>
    </source>
</evidence>
<dbReference type="STRING" id="45073.Lqui_0974"/>
<sequence>MTEDFTKLKQWIEQMAALIENNADPEPHYVNSFLQEPHLASQLVDLLDHMSEEKLEETRSYYSACIYALDICVAQLQSALESGSKSAIKILDQLMSHLARTIRTGSHTLSFWLPILNAFYDVHAELSDELRDAYLELAGQEEEISPEEEVNHLKAIQDMINELSELSIFDIAENFFAQSYAMPVEFFADLVFDLYSIPEGQDIALLMLLHPKHFVREIVIAAHEEIVSGVTFSSASLTRLQAIKNWYPAEYHEQFNRWIKIQRKKGVILQPPPHGEIKRIKASEVDGSGAQGVFIHVKLGRNNRLCGLLFKDEIGIKDVWVTPIMTTAEINRYYEEAFDDSVTLRVVDLDFYRVICEHFLAMTLAKNEVPDLHFLEMQELLGVHFTPQAIDIAALIEDLSVQIHPFTPEIVDMSFKRSKSWLKNKSFTESWYIENAHVDKLVNRCSSFVEGIKVCSIDEATEEVFSEEFEARREKWLFHFLWIALWLKASSRTNEKLWQDSFFIAHAIFNGTPLKDIPVMQEIVRQTIYNSIETMNERRTHLNQE</sequence>
<dbReference type="AlphaFoldDB" id="A0A0W0Y660"/>
<comment type="caution">
    <text evidence="1">The sequence shown here is derived from an EMBL/GenBank/DDBJ whole genome shotgun (WGS) entry which is preliminary data.</text>
</comment>
<dbReference type="EMBL" id="LNYS01000006">
    <property type="protein sequence ID" value="KTD52130.1"/>
    <property type="molecule type" value="Genomic_DNA"/>
</dbReference>
<protein>
    <submittedName>
        <fullName evidence="1">Uncharacterized protein</fullName>
    </submittedName>
</protein>
<name>A0A0W0Y660_9GAMM</name>
<reference evidence="1 2" key="1">
    <citation type="submission" date="2015-11" db="EMBL/GenBank/DDBJ databases">
        <title>Genomic analysis of 38 Legionella species identifies large and diverse effector repertoires.</title>
        <authorList>
            <person name="Burstein D."/>
            <person name="Amaro F."/>
            <person name="Zusman T."/>
            <person name="Lifshitz Z."/>
            <person name="Cohen O."/>
            <person name="Gilbert J.A."/>
            <person name="Pupko T."/>
            <person name="Shuman H.A."/>
            <person name="Segal G."/>
        </authorList>
    </citation>
    <scope>NUCLEOTIDE SEQUENCE [LARGE SCALE GENOMIC DNA]</scope>
    <source>
        <strain evidence="1 2">CDC#1442-AUS-E</strain>
    </source>
</reference>
<dbReference type="RefSeq" id="WP_058507062.1">
    <property type="nucleotide sequence ID" value="NZ_CAAAIK010000006.1"/>
</dbReference>
<dbReference type="Proteomes" id="UP000054618">
    <property type="component" value="Unassembled WGS sequence"/>
</dbReference>
<keyword evidence="2" id="KW-1185">Reference proteome</keyword>
<evidence type="ECO:0000313" key="1">
    <source>
        <dbReference type="EMBL" id="KTD52130.1"/>
    </source>
</evidence>
<accession>A0A0W0Y660</accession>
<gene>
    <name evidence="1" type="ORF">Lqui_0974</name>
</gene>